<dbReference type="InterPro" id="IPR018289">
    <property type="entry name" value="MULE_transposase_dom"/>
</dbReference>
<sequence>MCSKEKSLPGHPLNFFVSISISEILDYRPILLRNTLPNKPTKTNRFYQGELITEGLFYGIIFFNTEIVTTLRQNSITITNVAIDGTFKCLPNHPSDLRQLLTVHIIFNNMSFSVVYACLTRHTQAAYACVMQYVLSLHLPYSNEVPVQVITDFESGLRNAIRIVFPEWQQVGCSFHFNQLLAIPHLPANGHRYPNIRGFSIADGLMIIKAIAIEQQVFEELRPVFNYFDRYWMGVVGPEGFSVHGFNHRTNNFVESFHASLLGYLGVHPPLWTFYDLIRSVENTTRLELSQILNGQQVRRRFVSSRNRNNIVIENALQDILNGAGEYASPVWGRSSHTKKVDVALNESCRLITGCLKNTPVEQLYILSGIAPPPIRRSTQADWERTKITLDPRHRMYGITPQLPRLKSRKSFMNHTKAISSTHPEVERTTRWRNEISSTTSWVPNESLPSGHNETWPVWRTLNRLRTGIGRTKDNLIKWGLLDSTDILCICGEVQTMQHIITCTDCSQTCTPEDIHKGTSQGINVARIWAEII</sequence>
<evidence type="ECO:0000313" key="3">
    <source>
        <dbReference type="Proteomes" id="UP000478052"/>
    </source>
</evidence>
<organism evidence="2 3">
    <name type="scientific">Aphis craccivora</name>
    <name type="common">Cowpea aphid</name>
    <dbReference type="NCBI Taxonomy" id="307492"/>
    <lineage>
        <taxon>Eukaryota</taxon>
        <taxon>Metazoa</taxon>
        <taxon>Ecdysozoa</taxon>
        <taxon>Arthropoda</taxon>
        <taxon>Hexapoda</taxon>
        <taxon>Insecta</taxon>
        <taxon>Pterygota</taxon>
        <taxon>Neoptera</taxon>
        <taxon>Paraneoptera</taxon>
        <taxon>Hemiptera</taxon>
        <taxon>Sternorrhyncha</taxon>
        <taxon>Aphidomorpha</taxon>
        <taxon>Aphidoidea</taxon>
        <taxon>Aphididae</taxon>
        <taxon>Aphidini</taxon>
        <taxon>Aphis</taxon>
        <taxon>Aphis</taxon>
    </lineage>
</organism>
<accession>A0A6G0YGU2</accession>
<comment type="caution">
    <text evidence="2">The sequence shown here is derived from an EMBL/GenBank/DDBJ whole genome shotgun (WGS) entry which is preliminary data.</text>
</comment>
<evidence type="ECO:0000313" key="2">
    <source>
        <dbReference type="EMBL" id="KAF0755635.1"/>
    </source>
</evidence>
<dbReference type="OrthoDB" id="8192602at2759"/>
<gene>
    <name evidence="2" type="ORF">FWK35_00023794</name>
</gene>
<feature type="domain" description="MULE transposase" evidence="1">
    <location>
        <begin position="82"/>
        <end position="179"/>
    </location>
</feature>
<name>A0A6G0YGU2_APHCR</name>
<evidence type="ECO:0000259" key="1">
    <source>
        <dbReference type="Pfam" id="PF10551"/>
    </source>
</evidence>
<dbReference type="Proteomes" id="UP000478052">
    <property type="component" value="Unassembled WGS sequence"/>
</dbReference>
<proteinExistence type="predicted"/>
<reference evidence="2 3" key="1">
    <citation type="submission" date="2019-08" db="EMBL/GenBank/DDBJ databases">
        <title>Whole genome of Aphis craccivora.</title>
        <authorList>
            <person name="Voronova N.V."/>
            <person name="Shulinski R.S."/>
            <person name="Bandarenka Y.V."/>
            <person name="Zhorov D.G."/>
            <person name="Warner D."/>
        </authorList>
    </citation>
    <scope>NUCLEOTIDE SEQUENCE [LARGE SCALE GENOMIC DNA]</scope>
    <source>
        <strain evidence="2">180601</strain>
        <tissue evidence="2">Whole Body</tissue>
    </source>
</reference>
<dbReference type="Pfam" id="PF10551">
    <property type="entry name" value="MULE"/>
    <property type="match status" value="1"/>
</dbReference>
<dbReference type="EMBL" id="VUJU01004071">
    <property type="protein sequence ID" value="KAF0755635.1"/>
    <property type="molecule type" value="Genomic_DNA"/>
</dbReference>
<keyword evidence="3" id="KW-1185">Reference proteome</keyword>
<protein>
    <submittedName>
        <fullName evidence="2">MULE domain-containing protein</fullName>
    </submittedName>
</protein>
<dbReference type="AlphaFoldDB" id="A0A6G0YGU2"/>